<gene>
    <name evidence="2" type="ordered locus">SACE_4021</name>
</gene>
<feature type="region of interest" description="Disordered" evidence="1">
    <location>
        <begin position="1"/>
        <end position="125"/>
    </location>
</feature>
<feature type="compositionally biased region" description="Basic and acidic residues" evidence="1">
    <location>
        <begin position="35"/>
        <end position="45"/>
    </location>
</feature>
<name>A4FGW7_SACEN</name>
<sequence>MHGRASRPMHGSTGKAALSRIDGPAHARAGAAARKAVDRPMHGSTDKAALSKAGGPGRVSRATRPSADGPEQGGRIGTDTRLACRERWRGHVRKPSMPRDIRARRGGRAGPANVRAGDRVHDGSPLGCRPPDTSCDLIYHIANLVVQPSPDLARTRA</sequence>
<evidence type="ECO:0000313" key="2">
    <source>
        <dbReference type="EMBL" id="CAM03292.1"/>
    </source>
</evidence>
<protein>
    <submittedName>
        <fullName evidence="2">Uncharacterized protein</fullName>
    </submittedName>
</protein>
<dbReference type="EMBL" id="AM420293">
    <property type="protein sequence ID" value="CAM03292.1"/>
    <property type="molecule type" value="Genomic_DNA"/>
</dbReference>
<evidence type="ECO:0000256" key="1">
    <source>
        <dbReference type="SAM" id="MobiDB-lite"/>
    </source>
</evidence>
<dbReference type="HOGENOM" id="CLU_1676578_0_0_11"/>
<dbReference type="KEGG" id="sen:SACE_4021"/>
<keyword evidence="3" id="KW-1185">Reference proteome</keyword>
<evidence type="ECO:0000313" key="3">
    <source>
        <dbReference type="Proteomes" id="UP000006728"/>
    </source>
</evidence>
<reference evidence="2 3" key="1">
    <citation type="journal article" date="2007" name="Nat. Biotechnol.">
        <title>Complete genome sequence of the erythromycin-producing bacterium Saccharopolyspora erythraea NRRL23338.</title>
        <authorList>
            <person name="Oliynyk M."/>
            <person name="Samborskyy M."/>
            <person name="Lester J.B."/>
            <person name="Mironenko T."/>
            <person name="Scott N."/>
            <person name="Dickens S."/>
            <person name="Haydock S.F."/>
            <person name="Leadlay P.F."/>
        </authorList>
    </citation>
    <scope>NUCLEOTIDE SEQUENCE [LARGE SCALE GENOMIC DNA]</scope>
    <source>
        <strain evidence="3">ATCC 11635 / DSM 40517 / JCM 4748 / NBRC 13426 / NCIMB 8594 / NRRL 2338</strain>
    </source>
</reference>
<proteinExistence type="predicted"/>
<dbReference type="STRING" id="405948.SACE_4021"/>
<accession>A4FGW7</accession>
<organism evidence="2 3">
    <name type="scientific">Saccharopolyspora erythraea (strain ATCC 11635 / DSM 40517 / JCM 4748 / NBRC 13426 / NCIMB 8594 / NRRL 2338)</name>
    <dbReference type="NCBI Taxonomy" id="405948"/>
    <lineage>
        <taxon>Bacteria</taxon>
        <taxon>Bacillati</taxon>
        <taxon>Actinomycetota</taxon>
        <taxon>Actinomycetes</taxon>
        <taxon>Pseudonocardiales</taxon>
        <taxon>Pseudonocardiaceae</taxon>
        <taxon>Saccharopolyspora</taxon>
    </lineage>
</organism>
<dbReference type="AlphaFoldDB" id="A4FGW7"/>
<dbReference type="Proteomes" id="UP000006728">
    <property type="component" value="Chromosome"/>
</dbReference>